<sequence>MLYLLTITLIKRFNTSMMQQAQGNIVSALPQFSDPTPKIALAVLAVQLASSSSQLQHLGKA</sequence>
<comment type="caution">
    <text evidence="1">The sequence shown here is derived from an EMBL/GenBank/DDBJ whole genome shotgun (WGS) entry which is preliminary data.</text>
</comment>
<accession>A0A1L7W6Z7</accession>
<dbReference type="Proteomes" id="UP000183971">
    <property type="component" value="Unassembled WGS sequence"/>
</dbReference>
<dbReference type="VEuPathDB" id="FungiDB:FPRO_12985"/>
<keyword evidence="2" id="KW-1185">Reference proteome</keyword>
<evidence type="ECO:0000313" key="1">
    <source>
        <dbReference type="EMBL" id="CZR48375.1"/>
    </source>
</evidence>
<proteinExistence type="predicted"/>
<evidence type="ECO:0000313" key="2">
    <source>
        <dbReference type="Proteomes" id="UP000183971"/>
    </source>
</evidence>
<dbReference type="AlphaFoldDB" id="A0A1L7W6Z7"/>
<reference evidence="2" key="1">
    <citation type="journal article" date="2016" name="Genome Biol. Evol.">
        <title>Comparative 'omics' of the Fusarium fujikuroi species complex highlights differences in genetic potential and metabolite synthesis.</title>
        <authorList>
            <person name="Niehaus E.-M."/>
            <person name="Muensterkoetter M."/>
            <person name="Proctor R.H."/>
            <person name="Brown D.W."/>
            <person name="Sharon A."/>
            <person name="Idan Y."/>
            <person name="Oren-Young L."/>
            <person name="Sieber C.M."/>
            <person name="Novak O."/>
            <person name="Pencik A."/>
            <person name="Tarkowska D."/>
            <person name="Hromadova K."/>
            <person name="Freeman S."/>
            <person name="Maymon M."/>
            <person name="Elazar M."/>
            <person name="Youssef S.A."/>
            <person name="El-Shabrawy E.S.M."/>
            <person name="Shalaby A.B.A."/>
            <person name="Houterman P."/>
            <person name="Brock N.L."/>
            <person name="Burkhardt I."/>
            <person name="Tsavkelova E.A."/>
            <person name="Dickschat J.S."/>
            <person name="Galuszka P."/>
            <person name="Gueldener U."/>
            <person name="Tudzynski B."/>
        </authorList>
    </citation>
    <scope>NUCLEOTIDE SEQUENCE [LARGE SCALE GENOMIC DNA]</scope>
    <source>
        <strain evidence="2">ET1</strain>
    </source>
</reference>
<dbReference type="RefSeq" id="XP_031088908.1">
    <property type="nucleotide sequence ID" value="XM_031223561.1"/>
</dbReference>
<protein>
    <submittedName>
        <fullName evidence="1">Uncharacterized protein</fullName>
    </submittedName>
</protein>
<gene>
    <name evidence="1" type="ORF">FPRO_12985</name>
</gene>
<name>A0A1L7W6Z7_FUSPR</name>
<dbReference type="EMBL" id="FJOF01000013">
    <property type="protein sequence ID" value="CZR48375.1"/>
    <property type="molecule type" value="Genomic_DNA"/>
</dbReference>
<organism evidence="1 2">
    <name type="scientific">Fusarium proliferatum (strain ET1)</name>
    <name type="common">Orchid endophyte fungus</name>
    <dbReference type="NCBI Taxonomy" id="1227346"/>
    <lineage>
        <taxon>Eukaryota</taxon>
        <taxon>Fungi</taxon>
        <taxon>Dikarya</taxon>
        <taxon>Ascomycota</taxon>
        <taxon>Pezizomycotina</taxon>
        <taxon>Sordariomycetes</taxon>
        <taxon>Hypocreomycetidae</taxon>
        <taxon>Hypocreales</taxon>
        <taxon>Nectriaceae</taxon>
        <taxon>Fusarium</taxon>
        <taxon>Fusarium fujikuroi species complex</taxon>
    </lineage>
</organism>
<dbReference type="GeneID" id="42057849"/>